<feature type="chain" id="PRO_5036823631" description="TonB-dependent receptor" evidence="1">
    <location>
        <begin position="23"/>
        <end position="242"/>
    </location>
</feature>
<keyword evidence="3" id="KW-1185">Reference proteome</keyword>
<sequence length="242" mass="26307">MASLRLWAAVLAISIGATPSLARPVPNPGSQAGEIVVTAERRISEYDPQQTPHVTLTRRADNLITEVRVVCDTREPGQRREELKQTLRAMIRAAGASHGISLGLGDEVVGAFDETMLDSVIEPDTKTDTSVARVVIKTPVSATDSFDSATARVTAFIKSVPKAGRTEVLRESDWNLTIVGPERNRSELLRLIAEDAKASAAQFGPGYGFVLDGLQHPIAWYQEGPLDLALYISYKLQITPMK</sequence>
<reference evidence="2" key="1">
    <citation type="submission" date="2021-04" db="EMBL/GenBank/DDBJ databases">
        <title>The complete genome sequence of Caulobacter sp. S6.</title>
        <authorList>
            <person name="Tang Y."/>
            <person name="Ouyang W."/>
            <person name="Liu Q."/>
            <person name="Huang B."/>
            <person name="Guo Z."/>
            <person name="Lei P."/>
        </authorList>
    </citation>
    <scope>NUCLEOTIDE SEQUENCE</scope>
    <source>
        <strain evidence="2">S6</strain>
    </source>
</reference>
<dbReference type="RefSeq" id="WP_211937737.1">
    <property type="nucleotide sequence ID" value="NZ_CP073078.1"/>
</dbReference>
<keyword evidence="1" id="KW-0732">Signal</keyword>
<name>A0A975FZG3_9CAUL</name>
<dbReference type="EMBL" id="CP073078">
    <property type="protein sequence ID" value="QUD87687.1"/>
    <property type="molecule type" value="Genomic_DNA"/>
</dbReference>
<feature type="signal peptide" evidence="1">
    <location>
        <begin position="1"/>
        <end position="22"/>
    </location>
</feature>
<organism evidence="2 3">
    <name type="scientific">Phenylobacterium montanum</name>
    <dbReference type="NCBI Taxonomy" id="2823693"/>
    <lineage>
        <taxon>Bacteria</taxon>
        <taxon>Pseudomonadati</taxon>
        <taxon>Pseudomonadota</taxon>
        <taxon>Alphaproteobacteria</taxon>
        <taxon>Caulobacterales</taxon>
        <taxon>Caulobacteraceae</taxon>
        <taxon>Phenylobacterium</taxon>
    </lineage>
</organism>
<evidence type="ECO:0000256" key="1">
    <source>
        <dbReference type="SAM" id="SignalP"/>
    </source>
</evidence>
<protein>
    <recommendedName>
        <fullName evidence="4">TonB-dependent receptor</fullName>
    </recommendedName>
</protein>
<evidence type="ECO:0000313" key="3">
    <source>
        <dbReference type="Proteomes" id="UP000676409"/>
    </source>
</evidence>
<evidence type="ECO:0008006" key="4">
    <source>
        <dbReference type="Google" id="ProtNLM"/>
    </source>
</evidence>
<dbReference type="KEGG" id="caul:KCG34_21995"/>
<dbReference type="Proteomes" id="UP000676409">
    <property type="component" value="Chromosome"/>
</dbReference>
<gene>
    <name evidence="2" type="ORF">KCG34_21995</name>
</gene>
<proteinExistence type="predicted"/>
<evidence type="ECO:0000313" key="2">
    <source>
        <dbReference type="EMBL" id="QUD87687.1"/>
    </source>
</evidence>
<dbReference type="AlphaFoldDB" id="A0A975FZG3"/>
<accession>A0A975FZG3</accession>